<evidence type="ECO:0000256" key="1">
    <source>
        <dbReference type="ARBA" id="ARBA00022801"/>
    </source>
</evidence>
<evidence type="ECO:0000259" key="3">
    <source>
        <dbReference type="PROSITE" id="PS50175"/>
    </source>
</evidence>
<dbReference type="NCBIfam" id="TIGR02281">
    <property type="entry name" value="clan_AA_DTGA"/>
    <property type="match status" value="1"/>
</dbReference>
<dbReference type="InterPro" id="IPR001969">
    <property type="entry name" value="Aspartic_peptidase_AS"/>
</dbReference>
<keyword evidence="2" id="KW-0812">Transmembrane</keyword>
<dbReference type="GO" id="GO:0008233">
    <property type="term" value="F:peptidase activity"/>
    <property type="evidence" value="ECO:0007669"/>
    <property type="project" value="UniProtKB-KW"/>
</dbReference>
<feature type="transmembrane region" description="Helical" evidence="2">
    <location>
        <begin position="36"/>
        <end position="54"/>
    </location>
</feature>
<keyword evidence="2" id="KW-0472">Membrane</keyword>
<keyword evidence="5" id="KW-1185">Reference proteome</keyword>
<dbReference type="InterPro" id="IPR001995">
    <property type="entry name" value="Peptidase_A2_cat"/>
</dbReference>
<keyword evidence="2" id="KW-1133">Transmembrane helix</keyword>
<dbReference type="Pfam" id="PF13975">
    <property type="entry name" value="gag-asp_proteas"/>
    <property type="match status" value="1"/>
</dbReference>
<dbReference type="CDD" id="cd05483">
    <property type="entry name" value="retropepsin_like_bacteria"/>
    <property type="match status" value="1"/>
</dbReference>
<proteinExistence type="predicted"/>
<protein>
    <submittedName>
        <fullName evidence="4">Aspartyl protease family protein</fullName>
    </submittedName>
</protein>
<evidence type="ECO:0000313" key="5">
    <source>
        <dbReference type="Proteomes" id="UP001549076"/>
    </source>
</evidence>
<dbReference type="Proteomes" id="UP001549076">
    <property type="component" value="Unassembled WGS sequence"/>
</dbReference>
<dbReference type="InterPro" id="IPR011969">
    <property type="entry name" value="Clan_AA_Asp_peptidase_C"/>
</dbReference>
<keyword evidence="4" id="KW-0645">Protease</keyword>
<dbReference type="RefSeq" id="WP_354192289.1">
    <property type="nucleotide sequence ID" value="NZ_JBEPML010000001.1"/>
</dbReference>
<sequence>MSRGLWIILVVIGVAVVLLMLNHDSGSTLGFINEDFANLIWLGVLAAVIGAGILRSGHRFGDMARSFGLWVLIVLALIAGYQYRYELQDFGNRVTAGLIPGSPLMLGVEDGRPTVTLDKGRSGHFEARLEINGRPVHAVVDTGATTTVLSAEDARAAGFDVVSLRYTVPVSTANGITNASAVRADEIAVGNIVRRDMPILIAAPGALRQSLLGMNFIGSLSGFDVRGDRMILRD</sequence>
<feature type="transmembrane region" description="Helical" evidence="2">
    <location>
        <begin position="66"/>
        <end position="83"/>
    </location>
</feature>
<dbReference type="InterPro" id="IPR021109">
    <property type="entry name" value="Peptidase_aspartic_dom_sf"/>
</dbReference>
<dbReference type="GO" id="GO:0006508">
    <property type="term" value="P:proteolysis"/>
    <property type="evidence" value="ECO:0007669"/>
    <property type="project" value="UniProtKB-KW"/>
</dbReference>
<reference evidence="4 5" key="1">
    <citation type="submission" date="2024-06" db="EMBL/GenBank/DDBJ databases">
        <title>Genomic Encyclopedia of Type Strains, Phase IV (KMG-IV): sequencing the most valuable type-strain genomes for metagenomic binning, comparative biology and taxonomic classification.</title>
        <authorList>
            <person name="Goeker M."/>
        </authorList>
    </citation>
    <scope>NUCLEOTIDE SEQUENCE [LARGE SCALE GENOMIC DNA]</scope>
    <source>
        <strain evidence="4 5">DSM 27865</strain>
    </source>
</reference>
<dbReference type="EMBL" id="JBEPML010000001">
    <property type="protein sequence ID" value="MET3790190.1"/>
    <property type="molecule type" value="Genomic_DNA"/>
</dbReference>
<evidence type="ECO:0000313" key="4">
    <source>
        <dbReference type="EMBL" id="MET3790190.1"/>
    </source>
</evidence>
<gene>
    <name evidence="4" type="ORF">ABID37_000374</name>
</gene>
<feature type="domain" description="Peptidase A2" evidence="3">
    <location>
        <begin position="136"/>
        <end position="216"/>
    </location>
</feature>
<dbReference type="InterPro" id="IPR034122">
    <property type="entry name" value="Retropepsin-like_bacterial"/>
</dbReference>
<dbReference type="SUPFAM" id="SSF50630">
    <property type="entry name" value="Acid proteases"/>
    <property type="match status" value="1"/>
</dbReference>
<keyword evidence="1" id="KW-0378">Hydrolase</keyword>
<dbReference type="Gene3D" id="2.40.70.10">
    <property type="entry name" value="Acid Proteases"/>
    <property type="match status" value="1"/>
</dbReference>
<evidence type="ECO:0000256" key="2">
    <source>
        <dbReference type="SAM" id="Phobius"/>
    </source>
</evidence>
<comment type="caution">
    <text evidence="4">The sequence shown here is derived from an EMBL/GenBank/DDBJ whole genome shotgun (WGS) entry which is preliminary data.</text>
</comment>
<dbReference type="PROSITE" id="PS50175">
    <property type="entry name" value="ASP_PROT_RETROV"/>
    <property type="match status" value="1"/>
</dbReference>
<feature type="transmembrane region" description="Helical" evidence="2">
    <location>
        <begin position="5"/>
        <end position="21"/>
    </location>
</feature>
<name>A0ABV2MTR6_9HYPH</name>
<dbReference type="PROSITE" id="PS00141">
    <property type="entry name" value="ASP_PROTEASE"/>
    <property type="match status" value="1"/>
</dbReference>
<accession>A0ABV2MTR6</accession>
<organism evidence="4 5">
    <name type="scientific">Aquamicrobium terrae</name>
    <dbReference type="NCBI Taxonomy" id="1324945"/>
    <lineage>
        <taxon>Bacteria</taxon>
        <taxon>Pseudomonadati</taxon>
        <taxon>Pseudomonadota</taxon>
        <taxon>Alphaproteobacteria</taxon>
        <taxon>Hyphomicrobiales</taxon>
        <taxon>Phyllobacteriaceae</taxon>
        <taxon>Aquamicrobium</taxon>
    </lineage>
</organism>